<name>A0A0B7ING5_9FLAO</name>
<accession>A0A0B7ING5</accession>
<dbReference type="AlphaFoldDB" id="A0A0B7ING5"/>
<reference evidence="2" key="1">
    <citation type="submission" date="2015-01" db="EMBL/GenBank/DDBJ databases">
        <authorList>
            <person name="MANFREDI Pablo"/>
        </authorList>
    </citation>
    <scope>NUCLEOTIDE SEQUENCE [LARGE SCALE GENOMIC DNA]</scope>
    <source>
        <strain evidence="2">Cc11</strain>
    </source>
</reference>
<dbReference type="Proteomes" id="UP000039370">
    <property type="component" value="Unassembled WGS sequence"/>
</dbReference>
<protein>
    <submittedName>
        <fullName evidence="1">Uncharacterized protein</fullName>
    </submittedName>
</protein>
<gene>
    <name evidence="1" type="ORF">CCAN11_2410030</name>
</gene>
<evidence type="ECO:0000313" key="1">
    <source>
        <dbReference type="EMBL" id="CEN52134.1"/>
    </source>
</evidence>
<proteinExistence type="predicted"/>
<sequence>MPKKHKAMAESKNNIITHGLSGKVGNMLVFSQSNGKTIVSQKPTKKAITSEKVKEQMAKFQQATIYAKTALKNSTVKEEYQSVADKKQGVTAYNVAVADMLQAPKIEQIDLSDYAGQVGDTIKVRAYDDFKVASVTVHIYNSDGSLVEEGNAVDNGLDWVYTATQTNADLSGDKIVVRATDIPANTTEATKNL</sequence>
<dbReference type="EMBL" id="CDOK01000159">
    <property type="protein sequence ID" value="CEN52134.1"/>
    <property type="molecule type" value="Genomic_DNA"/>
</dbReference>
<organism evidence="1 2">
    <name type="scientific">Capnocytophaga canimorsus</name>
    <dbReference type="NCBI Taxonomy" id="28188"/>
    <lineage>
        <taxon>Bacteria</taxon>
        <taxon>Pseudomonadati</taxon>
        <taxon>Bacteroidota</taxon>
        <taxon>Flavobacteriia</taxon>
        <taxon>Flavobacteriales</taxon>
        <taxon>Flavobacteriaceae</taxon>
        <taxon>Capnocytophaga</taxon>
    </lineage>
</organism>
<evidence type="ECO:0000313" key="2">
    <source>
        <dbReference type="Proteomes" id="UP000039370"/>
    </source>
</evidence>